<dbReference type="InterPro" id="IPR006860">
    <property type="entry name" value="FecR"/>
</dbReference>
<feature type="transmembrane region" description="Helical" evidence="1">
    <location>
        <begin position="92"/>
        <end position="113"/>
    </location>
</feature>
<accession>A0ABS7PPQ9</accession>
<name>A0ABS7PPQ9_9SPHN</name>
<dbReference type="PANTHER" id="PTHR30273:SF2">
    <property type="entry name" value="PROTEIN FECR"/>
    <property type="match status" value="1"/>
</dbReference>
<keyword evidence="1" id="KW-0812">Transmembrane</keyword>
<dbReference type="InterPro" id="IPR012373">
    <property type="entry name" value="Ferrdict_sens_TM"/>
</dbReference>
<dbReference type="Pfam" id="PF04773">
    <property type="entry name" value="FecR"/>
    <property type="match status" value="1"/>
</dbReference>
<dbReference type="Gene3D" id="2.60.120.1440">
    <property type="match status" value="1"/>
</dbReference>
<organism evidence="3 5">
    <name type="scientific">Sphingomonas colocasiae</name>
    <dbReference type="NCBI Taxonomy" id="1848973"/>
    <lineage>
        <taxon>Bacteria</taxon>
        <taxon>Pseudomonadati</taxon>
        <taxon>Pseudomonadota</taxon>
        <taxon>Alphaproteobacteria</taxon>
        <taxon>Sphingomonadales</taxon>
        <taxon>Sphingomonadaceae</taxon>
        <taxon>Sphingomonas</taxon>
    </lineage>
</organism>
<sequence>MSRDGDDAIDGNEEQLRIEAAGWFARMRRDDRRTFERDFETWLATPANRAAYNRIAARFADAKILHRSLPASLDPDAASNTTNSRRTGTRKAAIALAAASLAALCLFFLFNAWPDRPQAGTTPAERSARIETRTGQMLRVRLVDGSRVTLDAGSLANIRFDDGERVIRIERGRARFGVAHENRPFIVETHEGRVTARGTLFDVALTPAGASVALIEGAVEVAAATSPSAPKAARAIRRLAAGQAVTLARGAVTPLPAPALAATDWARTRVELRDVPLNRLLDRANRLGAVRIDADPALMDRRISGRFRLDDPRHLATTLARLLDLELDASPDNAITLRQTMKKIPPAP</sequence>
<dbReference type="EMBL" id="JAINVV010000018">
    <property type="protein sequence ID" value="MBY8826451.1"/>
    <property type="molecule type" value="Genomic_DNA"/>
</dbReference>
<gene>
    <name evidence="3" type="ORF">K7G82_13505</name>
    <name evidence="4" type="ORF">K7G82_29380</name>
</gene>
<dbReference type="Proteomes" id="UP000706039">
    <property type="component" value="Unassembled WGS sequence"/>
</dbReference>
<comment type="caution">
    <text evidence="3">The sequence shown here is derived from an EMBL/GenBank/DDBJ whole genome shotgun (WGS) entry which is preliminary data.</text>
</comment>
<dbReference type="PANTHER" id="PTHR30273">
    <property type="entry name" value="PERIPLASMIC SIGNAL SENSOR AND SIGMA FACTOR ACTIVATOR FECR-RELATED"/>
    <property type="match status" value="1"/>
</dbReference>
<evidence type="ECO:0000313" key="3">
    <source>
        <dbReference type="EMBL" id="MBY8823316.1"/>
    </source>
</evidence>
<dbReference type="EMBL" id="JAINVV010000006">
    <property type="protein sequence ID" value="MBY8823316.1"/>
    <property type="molecule type" value="Genomic_DNA"/>
</dbReference>
<evidence type="ECO:0000259" key="2">
    <source>
        <dbReference type="Pfam" id="PF04773"/>
    </source>
</evidence>
<reference evidence="3 5" key="1">
    <citation type="submission" date="2021-08" db="EMBL/GenBank/DDBJ databases">
        <authorList>
            <person name="Tuo L."/>
        </authorList>
    </citation>
    <scope>NUCLEOTIDE SEQUENCE [LARGE SCALE GENOMIC DNA]</scope>
    <source>
        <strain evidence="3 5">JCM 31229</strain>
    </source>
</reference>
<evidence type="ECO:0000313" key="5">
    <source>
        <dbReference type="Proteomes" id="UP000706039"/>
    </source>
</evidence>
<dbReference type="RefSeq" id="WP_222990432.1">
    <property type="nucleotide sequence ID" value="NZ_JAINVV010000006.1"/>
</dbReference>
<proteinExistence type="predicted"/>
<dbReference type="PIRSF" id="PIRSF018266">
    <property type="entry name" value="FecR"/>
    <property type="match status" value="1"/>
</dbReference>
<keyword evidence="5" id="KW-1185">Reference proteome</keyword>
<keyword evidence="1" id="KW-1133">Transmembrane helix</keyword>
<feature type="domain" description="FecR protein" evidence="2">
    <location>
        <begin position="129"/>
        <end position="220"/>
    </location>
</feature>
<keyword evidence="1" id="KW-0472">Membrane</keyword>
<evidence type="ECO:0000256" key="1">
    <source>
        <dbReference type="SAM" id="Phobius"/>
    </source>
</evidence>
<protein>
    <submittedName>
        <fullName evidence="3">FecR domain-containing protein</fullName>
    </submittedName>
</protein>
<evidence type="ECO:0000313" key="4">
    <source>
        <dbReference type="EMBL" id="MBY8826451.1"/>
    </source>
</evidence>